<keyword evidence="3" id="KW-1185">Reference proteome</keyword>
<evidence type="ECO:0000313" key="3">
    <source>
        <dbReference type="Proteomes" id="UP000286934"/>
    </source>
</evidence>
<dbReference type="AlphaFoldDB" id="A0A432WUB3"/>
<evidence type="ECO:0008006" key="4">
    <source>
        <dbReference type="Google" id="ProtNLM"/>
    </source>
</evidence>
<evidence type="ECO:0000256" key="1">
    <source>
        <dbReference type="SAM" id="SignalP"/>
    </source>
</evidence>
<dbReference type="OrthoDB" id="5905649at2"/>
<gene>
    <name evidence="2" type="ORF">CWE13_05175</name>
</gene>
<organism evidence="2 3">
    <name type="scientific">Aliidiomarina shirensis</name>
    <dbReference type="NCBI Taxonomy" id="1048642"/>
    <lineage>
        <taxon>Bacteria</taxon>
        <taxon>Pseudomonadati</taxon>
        <taxon>Pseudomonadota</taxon>
        <taxon>Gammaproteobacteria</taxon>
        <taxon>Alteromonadales</taxon>
        <taxon>Idiomarinaceae</taxon>
        <taxon>Aliidiomarina</taxon>
    </lineage>
</organism>
<dbReference type="EMBL" id="PIPP01000002">
    <property type="protein sequence ID" value="RUO37355.1"/>
    <property type="molecule type" value="Genomic_DNA"/>
</dbReference>
<sequence length="534" mass="55245">MTTKNFKYLAMPAVLALALTGCFGSSSPDERVVVPPDPVVVGPEVPDALAVVVNGNVVDVDSVGIIETATITFRENGAASESIATVDGDPITQLVTEDGSFSFTLRDGASPDSVRLLVTADGYFTKRFDIDFTTDEEEIETELGLLARESDDTADAAVEDDVANASTTDAITASAESENAGGDASVPQGTQLLTASGDPITGTSVSLRVGAVNPNSSAMGSSVPAGLNAANATEVAVPVGVVDVTMRDNTGVSVKRFSNPITVGVRLPISTEIPGGARTITTGDEFDVSSFDEDTGEWSNEDAKAVVGQLNAAGTAYRASFETDHLTFFGITGNEPACTQAFTMSFSGDSLPNSRLFVIVTSRDGSISGSVPGDATSATVIRANFMSIAGIKANATARVVVRAPGSGAVWYDSEEEVPICGNLPEVELSNPVQNTVSEVGSLIAVCSNDSTVRTDVPGAVVKFRETGSRSAWSTARGNGEGGYNFANLNGDADSYDVKVNPRIADEFTTTITPDGDDESIEFNIQCEVVTGTGS</sequence>
<dbReference type="Proteomes" id="UP000286934">
    <property type="component" value="Unassembled WGS sequence"/>
</dbReference>
<accession>A0A432WUB3</accession>
<evidence type="ECO:0000313" key="2">
    <source>
        <dbReference type="EMBL" id="RUO37355.1"/>
    </source>
</evidence>
<proteinExistence type="predicted"/>
<protein>
    <recommendedName>
        <fullName evidence="4">Carboxypeptidase regulatory-like domain-containing protein</fullName>
    </recommendedName>
</protein>
<dbReference type="PROSITE" id="PS51257">
    <property type="entry name" value="PROKAR_LIPOPROTEIN"/>
    <property type="match status" value="1"/>
</dbReference>
<keyword evidence="1" id="KW-0732">Signal</keyword>
<name>A0A432WUB3_9GAMM</name>
<comment type="caution">
    <text evidence="2">The sequence shown here is derived from an EMBL/GenBank/DDBJ whole genome shotgun (WGS) entry which is preliminary data.</text>
</comment>
<feature type="chain" id="PRO_5019404293" description="Carboxypeptidase regulatory-like domain-containing protein" evidence="1">
    <location>
        <begin position="25"/>
        <end position="534"/>
    </location>
</feature>
<reference evidence="3" key="1">
    <citation type="journal article" date="2018" name="Front. Microbiol.">
        <title>Genome-Based Analysis Reveals the Taxonomy and Diversity of the Family Idiomarinaceae.</title>
        <authorList>
            <person name="Liu Y."/>
            <person name="Lai Q."/>
            <person name="Shao Z."/>
        </authorList>
    </citation>
    <scope>NUCLEOTIDE SEQUENCE [LARGE SCALE GENOMIC DNA]</scope>
    <source>
        <strain evidence="3">AIS</strain>
    </source>
</reference>
<dbReference type="RefSeq" id="WP_126806516.1">
    <property type="nucleotide sequence ID" value="NZ_PIPP01000002.1"/>
</dbReference>
<feature type="signal peptide" evidence="1">
    <location>
        <begin position="1"/>
        <end position="24"/>
    </location>
</feature>